<evidence type="ECO:0000259" key="1">
    <source>
        <dbReference type="Pfam" id="PF01841"/>
    </source>
</evidence>
<dbReference type="Pfam" id="PF01841">
    <property type="entry name" value="Transglut_core"/>
    <property type="match status" value="1"/>
</dbReference>
<reference evidence="3 4" key="1">
    <citation type="submission" date="2016-10" db="EMBL/GenBank/DDBJ databases">
        <authorList>
            <person name="de Groot N.N."/>
        </authorList>
    </citation>
    <scope>NUCLEOTIDE SEQUENCE [LARGE SCALE GENOMIC DNA]</scope>
    <source>
        <strain evidence="4">E92,LMG 26720,CCM 7988</strain>
    </source>
</reference>
<sequence length="667" mass="76472">MKHYSRYFLQSTLSVLFILLFPLSNILAQEKTVKFGKIDLADLQMKSYPKDTSSEAVILSDIADAYYRYSESSGLQVVFNRHRRIKILKKSGYDWASYQIPLGRYKGANKERIENLRGATYNLVNDQIVTDKLDKASIFDEKQTENLTYKKITLPNVKEGSVIEYTYSTVSDFDTSIPTWEFQKNIPVIWSEYKVQIPDFYHFKMIHQGYEPFFISTVKPVNISLDPTTTRYEGKEYRWVIKDAPAIQEEPFMTTLNDYNAKVEFEIAAIIPPGGLNSKYFSVTWEDFTKTLLEYENFGTQLKRGGFLKEKVNTIKAAEKEPVNQVFAAYQFIRTNMKWDGNSSIYTSNSLKKSFENKTGNCADINLMFIAMLKELGIEADPVVLSTRDHGRILPNYVLEKKFNYVVAWVKIGDNSVLLDATDPFLDFGKIPVRCLNGSGRLIHEANADWVPLSSNERITKTLILNFDLNNEGQMNGSLSISHLGYGGLYARKQIFTDSKAKYIESFRKKHPTWNISKFEIEKLEELSDPLVENITTSIQETASIAGDHIYLNPLLGEGEKENPFKTTERKFPVELATQIEENYIATFSIPEGYEIEELPKNIRLSLPNDGGKFSYFVSKTEEGKIAVSSKFLLKKPTFYAEEYSSLKEFYAQIVAKHAEQIVLKKK</sequence>
<name>A0A1I5VZZ9_9BACT</name>
<evidence type="ECO:0000313" key="4">
    <source>
        <dbReference type="Proteomes" id="UP000199306"/>
    </source>
</evidence>
<gene>
    <name evidence="3" type="ORF">SAMN04515674_110141</name>
</gene>
<feature type="domain" description="DUF3857" evidence="2">
    <location>
        <begin position="77"/>
        <end position="247"/>
    </location>
</feature>
<dbReference type="EMBL" id="FOXH01000010">
    <property type="protein sequence ID" value="SFQ12576.1"/>
    <property type="molecule type" value="Genomic_DNA"/>
</dbReference>
<keyword evidence="4" id="KW-1185">Reference proteome</keyword>
<accession>A0A1I5VZZ9</accession>
<dbReference type="Gene3D" id="2.60.120.1130">
    <property type="match status" value="1"/>
</dbReference>
<evidence type="ECO:0000259" key="2">
    <source>
        <dbReference type="Pfam" id="PF12969"/>
    </source>
</evidence>
<dbReference type="STRING" id="1079859.SAMN04515674_110141"/>
<dbReference type="AlphaFoldDB" id="A0A1I5VZZ9"/>
<dbReference type="Gene3D" id="3.10.620.30">
    <property type="match status" value="1"/>
</dbReference>
<protein>
    <submittedName>
        <fullName evidence="3">Transglutaminase-like superfamily protein</fullName>
    </submittedName>
</protein>
<dbReference type="RefSeq" id="WP_092018338.1">
    <property type="nucleotide sequence ID" value="NZ_FOXH01000010.1"/>
</dbReference>
<dbReference type="Gene3D" id="2.60.40.3140">
    <property type="match status" value="1"/>
</dbReference>
<dbReference type="InterPro" id="IPR024618">
    <property type="entry name" value="DUF3857"/>
</dbReference>
<evidence type="ECO:0000313" key="3">
    <source>
        <dbReference type="EMBL" id="SFQ12576.1"/>
    </source>
</evidence>
<organism evidence="3 4">
    <name type="scientific">Pseudarcicella hirudinis</name>
    <dbReference type="NCBI Taxonomy" id="1079859"/>
    <lineage>
        <taxon>Bacteria</taxon>
        <taxon>Pseudomonadati</taxon>
        <taxon>Bacteroidota</taxon>
        <taxon>Cytophagia</taxon>
        <taxon>Cytophagales</taxon>
        <taxon>Flectobacillaceae</taxon>
        <taxon>Pseudarcicella</taxon>
    </lineage>
</organism>
<proteinExistence type="predicted"/>
<dbReference type="InterPro" id="IPR038765">
    <property type="entry name" value="Papain-like_cys_pep_sf"/>
</dbReference>
<dbReference type="InterPro" id="IPR002931">
    <property type="entry name" value="Transglutaminase-like"/>
</dbReference>
<feature type="domain" description="Transglutaminase-like" evidence="1">
    <location>
        <begin position="313"/>
        <end position="399"/>
    </location>
</feature>
<dbReference type="Proteomes" id="UP000199306">
    <property type="component" value="Unassembled WGS sequence"/>
</dbReference>
<dbReference type="SUPFAM" id="SSF54001">
    <property type="entry name" value="Cysteine proteinases"/>
    <property type="match status" value="1"/>
</dbReference>
<dbReference type="OrthoDB" id="98874at2"/>
<dbReference type="Pfam" id="PF12969">
    <property type="entry name" value="DUF3857"/>
    <property type="match status" value="1"/>
</dbReference>